<evidence type="ECO:0000256" key="4">
    <source>
        <dbReference type="ARBA" id="ARBA00022679"/>
    </source>
</evidence>
<dbReference type="Proteomes" id="UP000323142">
    <property type="component" value="Unassembled WGS sequence"/>
</dbReference>
<reference evidence="7 8" key="1">
    <citation type="submission" date="2019-09" db="EMBL/GenBank/DDBJ databases">
        <title>Salinarimonas rosea gen. nov., sp. nov., a new member of the a-2 subgroup of the Proteobacteria.</title>
        <authorList>
            <person name="Liu J."/>
        </authorList>
    </citation>
    <scope>NUCLEOTIDE SEQUENCE [LARGE SCALE GENOMIC DNA]</scope>
    <source>
        <strain evidence="7 8">BN140002</strain>
    </source>
</reference>
<gene>
    <name evidence="6 7" type="primary">rsmG</name>
    <name evidence="7" type="ORF">F0L46_07545</name>
</gene>
<dbReference type="NCBIfam" id="TIGR00138">
    <property type="entry name" value="rsmG_gidB"/>
    <property type="match status" value="1"/>
</dbReference>
<dbReference type="PANTHER" id="PTHR31760">
    <property type="entry name" value="S-ADENOSYL-L-METHIONINE-DEPENDENT METHYLTRANSFERASES SUPERFAMILY PROTEIN"/>
    <property type="match status" value="1"/>
</dbReference>
<dbReference type="InterPro" id="IPR029063">
    <property type="entry name" value="SAM-dependent_MTases_sf"/>
</dbReference>
<keyword evidence="4 6" id="KW-0808">Transferase</keyword>
<evidence type="ECO:0000256" key="2">
    <source>
        <dbReference type="ARBA" id="ARBA00022552"/>
    </source>
</evidence>
<dbReference type="GO" id="GO:0070043">
    <property type="term" value="F:rRNA (guanine-N7-)-methyltransferase activity"/>
    <property type="evidence" value="ECO:0007669"/>
    <property type="project" value="UniProtKB-UniRule"/>
</dbReference>
<evidence type="ECO:0000313" key="7">
    <source>
        <dbReference type="EMBL" id="KAA2237843.1"/>
    </source>
</evidence>
<evidence type="ECO:0000256" key="5">
    <source>
        <dbReference type="ARBA" id="ARBA00022691"/>
    </source>
</evidence>
<dbReference type="PANTHER" id="PTHR31760:SF0">
    <property type="entry name" value="S-ADENOSYL-L-METHIONINE-DEPENDENT METHYLTRANSFERASES SUPERFAMILY PROTEIN"/>
    <property type="match status" value="1"/>
</dbReference>
<evidence type="ECO:0000256" key="6">
    <source>
        <dbReference type="HAMAP-Rule" id="MF_00074"/>
    </source>
</evidence>
<dbReference type="Pfam" id="PF02527">
    <property type="entry name" value="GidB"/>
    <property type="match status" value="1"/>
</dbReference>
<dbReference type="PIRSF" id="PIRSF003078">
    <property type="entry name" value="GidB"/>
    <property type="match status" value="1"/>
</dbReference>
<evidence type="ECO:0000256" key="3">
    <source>
        <dbReference type="ARBA" id="ARBA00022603"/>
    </source>
</evidence>
<dbReference type="EC" id="2.1.1.170" evidence="6"/>
<proteinExistence type="inferred from homology"/>
<dbReference type="OrthoDB" id="9808773at2"/>
<feature type="binding site" evidence="6">
    <location>
        <position position="77"/>
    </location>
    <ligand>
        <name>S-adenosyl-L-methionine</name>
        <dbReference type="ChEBI" id="CHEBI:59789"/>
    </ligand>
</feature>
<dbReference type="Gene3D" id="3.40.50.150">
    <property type="entry name" value="Vaccinia Virus protein VP39"/>
    <property type="match status" value="1"/>
</dbReference>
<keyword evidence="5 6" id="KW-0949">S-adenosyl-L-methionine</keyword>
<dbReference type="SUPFAM" id="SSF53335">
    <property type="entry name" value="S-adenosyl-L-methionine-dependent methyltransferases"/>
    <property type="match status" value="1"/>
</dbReference>
<feature type="binding site" evidence="6">
    <location>
        <begin position="125"/>
        <end position="126"/>
    </location>
    <ligand>
        <name>S-adenosyl-L-methionine</name>
        <dbReference type="ChEBI" id="CHEBI:59789"/>
    </ligand>
</feature>
<comment type="catalytic activity">
    <reaction evidence="6">
        <text>guanosine(527) in 16S rRNA + S-adenosyl-L-methionine = N(7)-methylguanosine(527) in 16S rRNA + S-adenosyl-L-homocysteine</text>
        <dbReference type="Rhea" id="RHEA:42732"/>
        <dbReference type="Rhea" id="RHEA-COMP:10209"/>
        <dbReference type="Rhea" id="RHEA-COMP:10210"/>
        <dbReference type="ChEBI" id="CHEBI:57856"/>
        <dbReference type="ChEBI" id="CHEBI:59789"/>
        <dbReference type="ChEBI" id="CHEBI:74269"/>
        <dbReference type="ChEBI" id="CHEBI:74480"/>
        <dbReference type="EC" id="2.1.1.170"/>
    </reaction>
</comment>
<dbReference type="InterPro" id="IPR003682">
    <property type="entry name" value="rRNA_ssu_MeTfrase_G"/>
</dbReference>
<dbReference type="AlphaFoldDB" id="A0A5B2VE75"/>
<feature type="binding site" evidence="6">
    <location>
        <position position="72"/>
    </location>
    <ligand>
        <name>S-adenosyl-L-methionine</name>
        <dbReference type="ChEBI" id="CHEBI:59789"/>
    </ligand>
</feature>
<dbReference type="GO" id="GO:0005829">
    <property type="term" value="C:cytosol"/>
    <property type="evidence" value="ECO:0007669"/>
    <property type="project" value="TreeGrafter"/>
</dbReference>
<comment type="caution">
    <text evidence="7">The sequence shown here is derived from an EMBL/GenBank/DDBJ whole genome shotgun (WGS) entry which is preliminary data.</text>
</comment>
<accession>A0A5B2VE75</accession>
<feature type="binding site" evidence="6">
    <location>
        <position position="142"/>
    </location>
    <ligand>
        <name>S-adenosyl-L-methionine</name>
        <dbReference type="ChEBI" id="CHEBI:59789"/>
    </ligand>
</feature>
<dbReference type="EMBL" id="VUOA01000017">
    <property type="protein sequence ID" value="KAA2237843.1"/>
    <property type="molecule type" value="Genomic_DNA"/>
</dbReference>
<evidence type="ECO:0000256" key="1">
    <source>
        <dbReference type="ARBA" id="ARBA00022490"/>
    </source>
</evidence>
<keyword evidence="3 6" id="KW-0489">Methyltransferase</keyword>
<reference evidence="7 8" key="2">
    <citation type="submission" date="2019-09" db="EMBL/GenBank/DDBJ databases">
        <authorList>
            <person name="Jin C."/>
        </authorList>
    </citation>
    <scope>NUCLEOTIDE SEQUENCE [LARGE SCALE GENOMIC DNA]</scope>
    <source>
        <strain evidence="7 8">BN140002</strain>
    </source>
</reference>
<dbReference type="RefSeq" id="WP_149816454.1">
    <property type="nucleotide sequence ID" value="NZ_VUOA01000017.1"/>
</dbReference>
<keyword evidence="2 6" id="KW-0698">rRNA processing</keyword>
<evidence type="ECO:0000313" key="8">
    <source>
        <dbReference type="Proteomes" id="UP000323142"/>
    </source>
</evidence>
<keyword evidence="1 6" id="KW-0963">Cytoplasm</keyword>
<comment type="caution">
    <text evidence="6">Lacks conserved residue(s) required for the propagation of feature annotation.</text>
</comment>
<dbReference type="HAMAP" id="MF_00074">
    <property type="entry name" value="16SrRNA_methyltr_G"/>
    <property type="match status" value="1"/>
</dbReference>
<sequence length="210" mass="22812">MSDDPDHALRGFDVSRETRERLEILVAELRRWQQIKNLVGPETLKEVWHRHIADSLQLAALAPDARTWIDLGSGAGFPGLVLGIQAAERAGHMVHLVESNGRKCAFLRHAARATGAAVRVHDARLEDVVPSLVAGVDVVTARALAPLPQLLAWTEPLLKNGALGLFPKGEGAAAELTEAAKSLRFNAETVVSRTDPRASILRITWPRDPA</sequence>
<comment type="function">
    <text evidence="6">Specifically methylates the N7 position of guanine in position 527 of 16S rRNA.</text>
</comment>
<name>A0A5B2VE75_9HYPH</name>
<comment type="subcellular location">
    <subcellularLocation>
        <location evidence="6">Cytoplasm</location>
    </subcellularLocation>
</comment>
<organism evidence="7 8">
    <name type="scientific">Salinarimonas soli</name>
    <dbReference type="NCBI Taxonomy" id="1638099"/>
    <lineage>
        <taxon>Bacteria</taxon>
        <taxon>Pseudomonadati</taxon>
        <taxon>Pseudomonadota</taxon>
        <taxon>Alphaproteobacteria</taxon>
        <taxon>Hyphomicrobiales</taxon>
        <taxon>Salinarimonadaceae</taxon>
        <taxon>Salinarimonas</taxon>
    </lineage>
</organism>
<keyword evidence="8" id="KW-1185">Reference proteome</keyword>
<protein>
    <recommendedName>
        <fullName evidence="6">Ribosomal RNA small subunit methyltransferase G</fullName>
        <ecNumber evidence="6">2.1.1.170</ecNumber>
    </recommendedName>
    <alternativeName>
        <fullName evidence="6">16S rRNA 7-methylguanosine methyltransferase</fullName>
        <shortName evidence="6">16S rRNA m7G methyltransferase</shortName>
    </alternativeName>
</protein>
<comment type="similarity">
    <text evidence="6">Belongs to the methyltransferase superfamily. RNA methyltransferase RsmG family.</text>
</comment>